<dbReference type="AlphaFoldDB" id="A0A8J9X3F6"/>
<feature type="compositionally biased region" description="Basic residues" evidence="1">
    <location>
        <begin position="149"/>
        <end position="158"/>
    </location>
</feature>
<organism evidence="3">
    <name type="scientific">Phaeodactylum tricornutum</name>
    <name type="common">Diatom</name>
    <dbReference type="NCBI Taxonomy" id="2850"/>
    <lineage>
        <taxon>Eukaryota</taxon>
        <taxon>Sar</taxon>
        <taxon>Stramenopiles</taxon>
        <taxon>Ochrophyta</taxon>
        <taxon>Bacillariophyta</taxon>
        <taxon>Bacillariophyceae</taxon>
        <taxon>Bacillariophycidae</taxon>
        <taxon>Naviculales</taxon>
        <taxon>Phaeodactylaceae</taxon>
        <taxon>Phaeodactylum</taxon>
    </lineage>
</organism>
<feature type="region of interest" description="Disordered" evidence="1">
    <location>
        <begin position="21"/>
        <end position="41"/>
    </location>
</feature>
<evidence type="ECO:0000256" key="1">
    <source>
        <dbReference type="SAM" id="MobiDB-lite"/>
    </source>
</evidence>
<name>A0A8J9X3F6_PHATR</name>
<dbReference type="EMBL" id="OU594958">
    <property type="protein sequence ID" value="CAG9282559.1"/>
    <property type="molecule type" value="Genomic_DNA"/>
</dbReference>
<evidence type="ECO:0000313" key="3">
    <source>
        <dbReference type="EMBL" id="CAG9282559.1"/>
    </source>
</evidence>
<gene>
    <name evidence="3" type="ORF">PTTT1_LOCUS20014</name>
</gene>
<reference evidence="3" key="1">
    <citation type="submission" date="2022-02" db="EMBL/GenBank/DDBJ databases">
        <authorList>
            <person name="Giguere J D."/>
        </authorList>
    </citation>
    <scope>NUCLEOTIDE SEQUENCE</scope>
    <source>
        <strain evidence="3">CCAP 1055/1</strain>
    </source>
</reference>
<feature type="region of interest" description="Disordered" evidence="1">
    <location>
        <begin position="136"/>
        <end position="167"/>
    </location>
</feature>
<dbReference type="Pfam" id="PF20710">
    <property type="entry name" value="DUF6824"/>
    <property type="match status" value="1"/>
</dbReference>
<protein>
    <recommendedName>
        <fullName evidence="2">DUF6824 domain-containing protein</fullName>
    </recommendedName>
</protein>
<sequence length="274" mass="30814">MFLRQRNESLALVETNKKWASTESMTSKRSGRNTTGSVSDAVFDDPRDNDILCGKDKTFAKHTGNRIFRSLIESNITRYTNSASKQQKMKITKDIVATMQVKNGARFLKQLDNGDWQEITNEAARDKVSHALRFASKSKDERNMANSVRRSKKHHRRNSSNTTFSSACTQDYASSEESLSDDLENCAVLKATVTTPNESKSAVATLFQRQQQILSVLQIESSISPRHPSSACLPDAVVSRENPEFNTLRSVDFDELFDEPLFDDGEFDSIQVSL</sequence>
<dbReference type="InterPro" id="IPR049227">
    <property type="entry name" value="DUF6824"/>
</dbReference>
<dbReference type="Proteomes" id="UP000836788">
    <property type="component" value="Chromosome 17"/>
</dbReference>
<evidence type="ECO:0000259" key="2">
    <source>
        <dbReference type="Pfam" id="PF20710"/>
    </source>
</evidence>
<proteinExistence type="predicted"/>
<accession>A0A8J9X3F6</accession>
<feature type="domain" description="DUF6824" evidence="2">
    <location>
        <begin position="50"/>
        <end position="133"/>
    </location>
</feature>
<feature type="compositionally biased region" description="Polar residues" evidence="1">
    <location>
        <begin position="21"/>
        <end position="38"/>
    </location>
</feature>